<dbReference type="SUPFAM" id="SSF56112">
    <property type="entry name" value="Protein kinase-like (PK-like)"/>
    <property type="match status" value="1"/>
</dbReference>
<protein>
    <recommendedName>
        <fullName evidence="2">Fungal-type protein kinase domain-containing protein</fullName>
    </recommendedName>
</protein>
<dbReference type="InterPro" id="IPR011009">
    <property type="entry name" value="Kinase-like_dom_sf"/>
</dbReference>
<dbReference type="EMBL" id="JAYKXP010000022">
    <property type="protein sequence ID" value="KAK7046065.1"/>
    <property type="molecule type" value="Genomic_DNA"/>
</dbReference>
<feature type="region of interest" description="Disordered" evidence="1">
    <location>
        <begin position="1"/>
        <end position="27"/>
    </location>
</feature>
<dbReference type="PANTHER" id="PTHR38248:SF2">
    <property type="entry name" value="FUNK1 11"/>
    <property type="match status" value="1"/>
</dbReference>
<feature type="domain" description="Fungal-type protein kinase" evidence="2">
    <location>
        <begin position="177"/>
        <end position="611"/>
    </location>
</feature>
<gene>
    <name evidence="3" type="ORF">VNI00_007060</name>
</gene>
<evidence type="ECO:0000259" key="2">
    <source>
        <dbReference type="Pfam" id="PF17667"/>
    </source>
</evidence>
<name>A0AAW0D5G7_9AGAR</name>
<dbReference type="Gene3D" id="1.10.510.10">
    <property type="entry name" value="Transferase(Phosphotransferase) domain 1"/>
    <property type="match status" value="1"/>
</dbReference>
<evidence type="ECO:0000256" key="1">
    <source>
        <dbReference type="SAM" id="MobiDB-lite"/>
    </source>
</evidence>
<feature type="region of interest" description="Disordered" evidence="1">
    <location>
        <begin position="435"/>
        <end position="466"/>
    </location>
</feature>
<feature type="compositionally biased region" description="Polar residues" evidence="1">
    <location>
        <begin position="1"/>
        <end position="22"/>
    </location>
</feature>
<dbReference type="Pfam" id="PF17667">
    <property type="entry name" value="Pkinase_fungal"/>
    <property type="match status" value="1"/>
</dbReference>
<accession>A0AAW0D5G7</accession>
<dbReference type="InterPro" id="IPR040976">
    <property type="entry name" value="Pkinase_fungal"/>
</dbReference>
<sequence>MASNPTLKTPNHQTKYQISNNSRKNDPTCHPGLGTAELDVLRPALMHNMGVAVPEVEIDWFLQHAIPRFSSERRYVNDLQVVGSVMTGLRSSIVKGRWKWYKKDPSKMQVDEDTVFKHMESISDAVLQVGKRFLSKTKSTSRLRCLSRQIGTSEMENSNFKGDANQLMEETTGAGKKGKDDYYIVDSVVNYAFKKLDDIETININVVHLLGNAARILFIDPLRRFRWSVSVENTTMRFWFLSRSVCFVSKAFNFVTEHKPFVHFLLATSFATKTELGYDPTVRRTVVTREGKNVIVYDYMVYDAKEVREIWYRTVGEVISNYRAHRLLGRAIRVWVVQELNNEGVPFGNKLVLKDYWITLDSLTEGQIQSRIFEAAAKARGNKEFKKYFMTILHDTIVKIDGEEDSSPLHLGGEAVPMTSRFCLKKEAARNVPRPHIDFVHSESTGGNDVPVPEEEESDNDDPKHEHHLYEPRKHARLVFKKVGTCLNMIKDQKTLFRCLIDALCGLEVFYDARWVHRDISTGNLLLCYDDNKQPICKISDLEYARPHLSEVPAGAPELAHKTGTPAFMAVEVQLKEHLFCEFSDPSAGTKVPVLHNYLHDVESVWWIAMWHLFHTYPVREEDRCISNGAVKNIRKQQKKAHTIFPASVDGSMKRWFFVQRLSHYEEGTNILLHNQLFSRTMGAALLKLHEYYKLVEVPIENTLEHDLFAGVHRAMVPFFEQARDVGVEVEYCEHFQRRIRAEAAKKDNSAVGQAVAEGSGVTARAGVKGKKRTQIDAELGTNSHKRRK</sequence>
<dbReference type="PANTHER" id="PTHR38248">
    <property type="entry name" value="FUNK1 6"/>
    <property type="match status" value="1"/>
</dbReference>
<dbReference type="Proteomes" id="UP001383192">
    <property type="component" value="Unassembled WGS sequence"/>
</dbReference>
<dbReference type="AlphaFoldDB" id="A0AAW0D5G7"/>
<evidence type="ECO:0000313" key="3">
    <source>
        <dbReference type="EMBL" id="KAK7046065.1"/>
    </source>
</evidence>
<organism evidence="3 4">
    <name type="scientific">Paramarasmius palmivorus</name>
    <dbReference type="NCBI Taxonomy" id="297713"/>
    <lineage>
        <taxon>Eukaryota</taxon>
        <taxon>Fungi</taxon>
        <taxon>Dikarya</taxon>
        <taxon>Basidiomycota</taxon>
        <taxon>Agaricomycotina</taxon>
        <taxon>Agaricomycetes</taxon>
        <taxon>Agaricomycetidae</taxon>
        <taxon>Agaricales</taxon>
        <taxon>Marasmiineae</taxon>
        <taxon>Marasmiaceae</taxon>
        <taxon>Paramarasmius</taxon>
    </lineage>
</organism>
<comment type="caution">
    <text evidence="3">The sequence shown here is derived from an EMBL/GenBank/DDBJ whole genome shotgun (WGS) entry which is preliminary data.</text>
</comment>
<reference evidence="3 4" key="1">
    <citation type="submission" date="2024-01" db="EMBL/GenBank/DDBJ databases">
        <title>A draft genome for a cacao thread blight-causing isolate of Paramarasmius palmivorus.</title>
        <authorList>
            <person name="Baruah I.K."/>
            <person name="Bukari Y."/>
            <person name="Amoako-Attah I."/>
            <person name="Meinhardt L.W."/>
            <person name="Bailey B.A."/>
            <person name="Cohen S.P."/>
        </authorList>
    </citation>
    <scope>NUCLEOTIDE SEQUENCE [LARGE SCALE GENOMIC DNA]</scope>
    <source>
        <strain evidence="3 4">GH-12</strain>
    </source>
</reference>
<proteinExistence type="predicted"/>
<feature type="region of interest" description="Disordered" evidence="1">
    <location>
        <begin position="756"/>
        <end position="789"/>
    </location>
</feature>
<keyword evidence="4" id="KW-1185">Reference proteome</keyword>
<evidence type="ECO:0000313" key="4">
    <source>
        <dbReference type="Proteomes" id="UP001383192"/>
    </source>
</evidence>